<dbReference type="InterPro" id="IPR009579">
    <property type="entry name" value="DUF1192"/>
</dbReference>
<reference evidence="1 2" key="1">
    <citation type="submission" date="2017-08" db="EMBL/GenBank/DDBJ databases">
        <authorList>
            <person name="de Groot N.N."/>
        </authorList>
    </citation>
    <scope>NUCLEOTIDE SEQUENCE [LARGE SCALE GENOMIC DNA]</scope>
    <source>
        <strain evidence="1 2">USBA 352</strain>
    </source>
</reference>
<organism evidence="1 2">
    <name type="scientific">Stappia indica</name>
    <dbReference type="NCBI Taxonomy" id="538381"/>
    <lineage>
        <taxon>Bacteria</taxon>
        <taxon>Pseudomonadati</taxon>
        <taxon>Pseudomonadota</taxon>
        <taxon>Alphaproteobacteria</taxon>
        <taxon>Hyphomicrobiales</taxon>
        <taxon>Stappiaceae</taxon>
        <taxon>Stappia</taxon>
    </lineage>
</organism>
<evidence type="ECO:0000313" key="1">
    <source>
        <dbReference type="EMBL" id="SOC21449.1"/>
    </source>
</evidence>
<gene>
    <name evidence="1" type="ORF">SAMN05421512_11179</name>
</gene>
<dbReference type="RefSeq" id="WP_067218692.1">
    <property type="nucleotide sequence ID" value="NZ_MBQE01000002.1"/>
</dbReference>
<keyword evidence="2" id="KW-1185">Reference proteome</keyword>
<name>A0A285TH25_9HYPH</name>
<proteinExistence type="predicted"/>
<dbReference type="AlphaFoldDB" id="A0A285TH25"/>
<dbReference type="EMBL" id="OBML01000011">
    <property type="protein sequence ID" value="SOC21449.1"/>
    <property type="molecule type" value="Genomic_DNA"/>
</dbReference>
<protein>
    <submittedName>
        <fullName evidence="1">Uncharacterized small protein, DUF1192 family</fullName>
    </submittedName>
</protein>
<evidence type="ECO:0000313" key="2">
    <source>
        <dbReference type="Proteomes" id="UP000219331"/>
    </source>
</evidence>
<dbReference type="STRING" id="538381.GCA_001696535_01767"/>
<sequence length="64" mass="7133">MRDEFDSKGSAPAAAVVVGEDLSRLSVDDLTRRIERLTEEISRTEREREARGGVRAAADALFRK</sequence>
<accession>A0A285TH25</accession>
<dbReference type="Pfam" id="PF06698">
    <property type="entry name" value="DUF1192"/>
    <property type="match status" value="1"/>
</dbReference>
<dbReference type="Proteomes" id="UP000219331">
    <property type="component" value="Unassembled WGS sequence"/>
</dbReference>